<dbReference type="AlphaFoldDB" id="A0A162STA7"/>
<comment type="caution">
    <text evidence="1">The sequence shown here is derived from an EMBL/GenBank/DDBJ whole genome shotgun (WGS) entry which is preliminary data.</text>
</comment>
<proteinExistence type="predicted"/>
<organism evidence="1 2">
    <name type="scientific">Daphnia magna</name>
    <dbReference type="NCBI Taxonomy" id="35525"/>
    <lineage>
        <taxon>Eukaryota</taxon>
        <taxon>Metazoa</taxon>
        <taxon>Ecdysozoa</taxon>
        <taxon>Arthropoda</taxon>
        <taxon>Crustacea</taxon>
        <taxon>Branchiopoda</taxon>
        <taxon>Diplostraca</taxon>
        <taxon>Cladocera</taxon>
        <taxon>Anomopoda</taxon>
        <taxon>Daphniidae</taxon>
        <taxon>Daphnia</taxon>
    </lineage>
</organism>
<evidence type="ECO:0000313" key="1">
    <source>
        <dbReference type="EMBL" id="KZS21608.1"/>
    </source>
</evidence>
<sequence>MTDNENEANRKKTTQLVGREIQVTICLNLIELKGKRGGNLYADVIYFRQAASLKLLAGVPI</sequence>
<gene>
    <name evidence="1" type="ORF">APZ42_011601</name>
</gene>
<evidence type="ECO:0000313" key="2">
    <source>
        <dbReference type="Proteomes" id="UP000076858"/>
    </source>
</evidence>
<keyword evidence="2" id="KW-1185">Reference proteome</keyword>
<protein>
    <submittedName>
        <fullName evidence="1">Uncharacterized protein</fullName>
    </submittedName>
</protein>
<accession>A0A162STA7</accession>
<name>A0A162STA7_9CRUS</name>
<dbReference type="Proteomes" id="UP000076858">
    <property type="component" value="Unassembled WGS sequence"/>
</dbReference>
<reference evidence="1 2" key="1">
    <citation type="submission" date="2016-03" db="EMBL/GenBank/DDBJ databases">
        <title>EvidentialGene: Evidence-directed Construction of Genes on Genomes.</title>
        <authorList>
            <person name="Gilbert D.G."/>
            <person name="Choi J.-H."/>
            <person name="Mockaitis K."/>
            <person name="Colbourne J."/>
            <person name="Pfrender M."/>
        </authorList>
    </citation>
    <scope>NUCLEOTIDE SEQUENCE [LARGE SCALE GENOMIC DNA]</scope>
    <source>
        <strain evidence="1 2">Xinb3</strain>
        <tissue evidence="1">Complete organism</tissue>
    </source>
</reference>
<dbReference type="EMBL" id="LRGB01000024">
    <property type="protein sequence ID" value="KZS21608.1"/>
    <property type="molecule type" value="Genomic_DNA"/>
</dbReference>